<protein>
    <recommendedName>
        <fullName evidence="6">RING-type domain-containing protein</fullName>
    </recommendedName>
</protein>
<keyword evidence="8" id="KW-1185">Reference proteome</keyword>
<evidence type="ECO:0000313" key="7">
    <source>
        <dbReference type="EMBL" id="KAK3056418.1"/>
    </source>
</evidence>
<gene>
    <name evidence="7" type="ORF">LTR09_002925</name>
</gene>
<feature type="domain" description="RING-type" evidence="6">
    <location>
        <begin position="103"/>
        <end position="143"/>
    </location>
</feature>
<dbReference type="PROSITE" id="PS00518">
    <property type="entry name" value="ZF_RING_1"/>
    <property type="match status" value="1"/>
</dbReference>
<dbReference type="PROSITE" id="PS50089">
    <property type="entry name" value="ZF_RING_2"/>
    <property type="match status" value="1"/>
</dbReference>
<dbReference type="Pfam" id="PF13923">
    <property type="entry name" value="zf-C3HC4_2"/>
    <property type="match status" value="1"/>
</dbReference>
<dbReference type="Gene3D" id="3.30.40.10">
    <property type="entry name" value="Zinc/RING finger domain, C3HC4 (zinc finger)"/>
    <property type="match status" value="1"/>
</dbReference>
<evidence type="ECO:0000256" key="4">
    <source>
        <dbReference type="PROSITE-ProRule" id="PRU00175"/>
    </source>
</evidence>
<evidence type="ECO:0000256" key="1">
    <source>
        <dbReference type="ARBA" id="ARBA00022723"/>
    </source>
</evidence>
<sequence>MDESKLPRLGNLGSRNPVIFFTSLALGFVVVTFFFPLTGLYAGSTFLLYSYLLYEHHFNTLLIKRTPPHPEGHLPFRDEWVANGGLTRLLPFEAGDRADDEYCMICWEGPNNPSQITLCGHIFCAECIEAWLAKGKRSCPQCTINLWREAPNGSSSELEKLVKLAVAEGMVAIPSTMFTLYTYFTHYIVRGWRQIGILQALLLLGFVLLSALMTFFAGYGLLMMVQQRRTHGVRWWSGGVDSQMELALRMSFMTISGVFGWWLMLMSLLVRSSYWAIPCVAALAWYSRQFLVALWRGHATTRVA</sequence>
<reference evidence="7" key="1">
    <citation type="submission" date="2023-04" db="EMBL/GenBank/DDBJ databases">
        <title>Black Yeasts Isolated from many extreme environments.</title>
        <authorList>
            <person name="Coleine C."/>
            <person name="Stajich J.E."/>
            <person name="Selbmann L."/>
        </authorList>
    </citation>
    <scope>NUCLEOTIDE SEQUENCE</scope>
    <source>
        <strain evidence="7">CCFEE 5312</strain>
    </source>
</reference>
<dbReference type="SUPFAM" id="SSF57850">
    <property type="entry name" value="RING/U-box"/>
    <property type="match status" value="1"/>
</dbReference>
<feature type="transmembrane region" description="Helical" evidence="5">
    <location>
        <begin position="164"/>
        <end position="184"/>
    </location>
</feature>
<feature type="transmembrane region" description="Helical" evidence="5">
    <location>
        <begin position="246"/>
        <end position="269"/>
    </location>
</feature>
<evidence type="ECO:0000256" key="3">
    <source>
        <dbReference type="ARBA" id="ARBA00022833"/>
    </source>
</evidence>
<comment type="caution">
    <text evidence="7">The sequence shown here is derived from an EMBL/GenBank/DDBJ whole genome shotgun (WGS) entry which is preliminary data.</text>
</comment>
<evidence type="ECO:0000259" key="6">
    <source>
        <dbReference type="PROSITE" id="PS50089"/>
    </source>
</evidence>
<accession>A0AAJ0LV05</accession>
<organism evidence="7 8">
    <name type="scientific">Extremus antarcticus</name>
    <dbReference type="NCBI Taxonomy" id="702011"/>
    <lineage>
        <taxon>Eukaryota</taxon>
        <taxon>Fungi</taxon>
        <taxon>Dikarya</taxon>
        <taxon>Ascomycota</taxon>
        <taxon>Pezizomycotina</taxon>
        <taxon>Dothideomycetes</taxon>
        <taxon>Dothideomycetidae</taxon>
        <taxon>Mycosphaerellales</taxon>
        <taxon>Extremaceae</taxon>
        <taxon>Extremus</taxon>
    </lineage>
</organism>
<dbReference type="InterPro" id="IPR001841">
    <property type="entry name" value="Znf_RING"/>
</dbReference>
<dbReference type="AlphaFoldDB" id="A0AAJ0LV05"/>
<dbReference type="EMBL" id="JAWDJX010000006">
    <property type="protein sequence ID" value="KAK3056418.1"/>
    <property type="molecule type" value="Genomic_DNA"/>
</dbReference>
<keyword evidence="1" id="KW-0479">Metal-binding</keyword>
<feature type="transmembrane region" description="Helical" evidence="5">
    <location>
        <begin position="196"/>
        <end position="225"/>
    </location>
</feature>
<evidence type="ECO:0000313" key="8">
    <source>
        <dbReference type="Proteomes" id="UP001271007"/>
    </source>
</evidence>
<keyword evidence="2 4" id="KW-0863">Zinc-finger</keyword>
<feature type="transmembrane region" description="Helical" evidence="5">
    <location>
        <begin position="275"/>
        <end position="295"/>
    </location>
</feature>
<keyword evidence="3" id="KW-0862">Zinc</keyword>
<keyword evidence="5" id="KW-0812">Transmembrane</keyword>
<feature type="transmembrane region" description="Helical" evidence="5">
    <location>
        <begin position="20"/>
        <end position="49"/>
    </location>
</feature>
<dbReference type="SMART" id="SM00184">
    <property type="entry name" value="RING"/>
    <property type="match status" value="1"/>
</dbReference>
<keyword evidence="5" id="KW-1133">Transmembrane helix</keyword>
<evidence type="ECO:0000256" key="5">
    <source>
        <dbReference type="SAM" id="Phobius"/>
    </source>
</evidence>
<dbReference type="InterPro" id="IPR013083">
    <property type="entry name" value="Znf_RING/FYVE/PHD"/>
</dbReference>
<proteinExistence type="predicted"/>
<evidence type="ECO:0000256" key="2">
    <source>
        <dbReference type="ARBA" id="ARBA00022771"/>
    </source>
</evidence>
<keyword evidence="5" id="KW-0472">Membrane</keyword>
<dbReference type="GO" id="GO:0008270">
    <property type="term" value="F:zinc ion binding"/>
    <property type="evidence" value="ECO:0007669"/>
    <property type="project" value="UniProtKB-KW"/>
</dbReference>
<dbReference type="Proteomes" id="UP001271007">
    <property type="component" value="Unassembled WGS sequence"/>
</dbReference>
<dbReference type="InterPro" id="IPR017907">
    <property type="entry name" value="Znf_RING_CS"/>
</dbReference>
<name>A0AAJ0LV05_9PEZI</name>